<proteinExistence type="predicted"/>
<name>A0ACC2VDU0_9TREE</name>
<gene>
    <name evidence="1" type="ORF">QFC19_006746</name>
</gene>
<comment type="caution">
    <text evidence="1">The sequence shown here is derived from an EMBL/GenBank/DDBJ whole genome shotgun (WGS) entry which is preliminary data.</text>
</comment>
<dbReference type="Proteomes" id="UP001241377">
    <property type="component" value="Unassembled WGS sequence"/>
</dbReference>
<sequence>MGNVLSSEYTYDTAVLDLGANGRLRGTLVDGRVRRFTGVPFAQPPVGGYRWRKTRPLPADHVYCNPTSGDREEPLDCSRFGATAWQNPMLLPIRNKEEPRYDEDCLTLNMWMPVGEPPKGGWPVMIWFHGGLLQMGNPCIDDISDPTELVSTAGLNCIFLAPAYRLSIFGFLASQELAEEAERDGDDGVCGNYGMWDQWTALMWLQTYGERLGGDLKNVTLAGMSAGAYSAHAQTAHALLMAKDSVGSNPRLIRRIALHSNAIPTNPKSLLDVQPQFAELLAVHGISPTLTAAEKLDALRKIDAGTLMEKVKQMKAHTFRTVADGKFFPRDLMQRFGRGEFAKEFEKRGMSILVGEVLHEASFGDVSSLPAVGAHD</sequence>
<accession>A0ACC2VDU0</accession>
<reference evidence="1" key="1">
    <citation type="submission" date="2023-04" db="EMBL/GenBank/DDBJ databases">
        <title>Draft Genome sequencing of Naganishia species isolated from polar environments using Oxford Nanopore Technology.</title>
        <authorList>
            <person name="Leo P."/>
            <person name="Venkateswaran K."/>
        </authorList>
    </citation>
    <scope>NUCLEOTIDE SEQUENCE</scope>
    <source>
        <strain evidence="1">MNA-CCFEE 5261</strain>
    </source>
</reference>
<keyword evidence="2" id="KW-1185">Reference proteome</keyword>
<protein>
    <submittedName>
        <fullName evidence="1">Uncharacterized protein</fullName>
    </submittedName>
</protein>
<organism evidence="1 2">
    <name type="scientific">Naganishia cerealis</name>
    <dbReference type="NCBI Taxonomy" id="610337"/>
    <lineage>
        <taxon>Eukaryota</taxon>
        <taxon>Fungi</taxon>
        <taxon>Dikarya</taxon>
        <taxon>Basidiomycota</taxon>
        <taxon>Agaricomycotina</taxon>
        <taxon>Tremellomycetes</taxon>
        <taxon>Filobasidiales</taxon>
        <taxon>Filobasidiaceae</taxon>
        <taxon>Naganishia</taxon>
    </lineage>
</organism>
<dbReference type="EMBL" id="JASBWR010000085">
    <property type="protein sequence ID" value="KAJ9097477.1"/>
    <property type="molecule type" value="Genomic_DNA"/>
</dbReference>
<evidence type="ECO:0000313" key="2">
    <source>
        <dbReference type="Proteomes" id="UP001241377"/>
    </source>
</evidence>
<evidence type="ECO:0000313" key="1">
    <source>
        <dbReference type="EMBL" id="KAJ9097477.1"/>
    </source>
</evidence>